<keyword evidence="1" id="KW-1133">Transmembrane helix</keyword>
<sequence>MFSDLKIYFKQCSIDKKLVWLYFFLLIFEGALRKWVLPFLATPLLIVRDPIAIYIIYLSFKKHYFPWNGYVLAAFLYTGIAIGTTLFLGHHNIWVALYGARISLFHFPLIFLIGKIFNKNDVIQLGKVTLLLSIGMILLVGIQYFSPQSAWVNKGIGDESEGSGFSGANGFFRVPGTFSFTNGLTLFFGLVAVFVLYFWMSGIRVLIPKFLLYLGTGSLLLAIPLVMSRGLIASILIIILLSMPIAMYNRKYLIQIIVLLASTTVAFILCYNIPFVKTAADSFLIRFTSASEAEGGVKGTFLNRAIGGIVAGVKADPNHFWGQGLGMGTNAGAKILTGNAGDFLISETEWGRIVGESGILLGMVFIGARLILSIQLFFKSLQVLKVGNILPILIFGNVGMTIIQAQYAQPTALGFSILGAGLLLASLNDA</sequence>
<keyword evidence="3" id="KW-1185">Reference proteome</keyword>
<feature type="transmembrane region" description="Helical" evidence="1">
    <location>
        <begin position="67"/>
        <end position="87"/>
    </location>
</feature>
<feature type="transmembrane region" description="Helical" evidence="1">
    <location>
        <begin position="252"/>
        <end position="276"/>
    </location>
</feature>
<reference evidence="2 3" key="1">
    <citation type="submission" date="2019-09" db="EMBL/GenBank/DDBJ databases">
        <title>Complete genome sequence of Arachidicoccus sp. B3-10 isolated from apple orchard soil.</title>
        <authorList>
            <person name="Kim H.S."/>
            <person name="Han K.-I."/>
            <person name="Suh M.K."/>
            <person name="Lee K.C."/>
            <person name="Eom M.K."/>
            <person name="Kim J.-S."/>
            <person name="Kang S.W."/>
            <person name="Sin Y."/>
            <person name="Lee J.-S."/>
        </authorList>
    </citation>
    <scope>NUCLEOTIDE SEQUENCE [LARGE SCALE GENOMIC DNA]</scope>
    <source>
        <strain evidence="2 3">B3-10</strain>
    </source>
</reference>
<evidence type="ECO:0000256" key="1">
    <source>
        <dbReference type="SAM" id="Phobius"/>
    </source>
</evidence>
<organism evidence="2 3">
    <name type="scientific">Rhizosphaericola mali</name>
    <dbReference type="NCBI Taxonomy" id="2545455"/>
    <lineage>
        <taxon>Bacteria</taxon>
        <taxon>Pseudomonadati</taxon>
        <taxon>Bacteroidota</taxon>
        <taxon>Chitinophagia</taxon>
        <taxon>Chitinophagales</taxon>
        <taxon>Chitinophagaceae</taxon>
        <taxon>Rhizosphaericola</taxon>
    </lineage>
</organism>
<feature type="transmembrane region" description="Helical" evidence="1">
    <location>
        <begin position="359"/>
        <end position="378"/>
    </location>
</feature>
<name>A0A5P2G1M1_9BACT</name>
<dbReference type="KEGG" id="arac:E0W69_004685"/>
<feature type="transmembrane region" description="Helical" evidence="1">
    <location>
        <begin position="93"/>
        <end position="113"/>
    </location>
</feature>
<proteinExistence type="predicted"/>
<dbReference type="Proteomes" id="UP000292424">
    <property type="component" value="Chromosome"/>
</dbReference>
<keyword evidence="1" id="KW-0812">Transmembrane</keyword>
<feature type="transmembrane region" description="Helical" evidence="1">
    <location>
        <begin position="384"/>
        <end position="403"/>
    </location>
</feature>
<feature type="transmembrane region" description="Helical" evidence="1">
    <location>
        <begin position="180"/>
        <end position="199"/>
    </location>
</feature>
<dbReference type="RefSeq" id="WP_131328876.1">
    <property type="nucleotide sequence ID" value="NZ_CP044016.1"/>
</dbReference>
<keyword evidence="1" id="KW-0472">Membrane</keyword>
<feature type="transmembrane region" description="Helical" evidence="1">
    <location>
        <begin position="42"/>
        <end position="60"/>
    </location>
</feature>
<protein>
    <recommendedName>
        <fullName evidence="4">O-antigen ligase family protein</fullName>
    </recommendedName>
</protein>
<evidence type="ECO:0008006" key="4">
    <source>
        <dbReference type="Google" id="ProtNLM"/>
    </source>
</evidence>
<dbReference type="EMBL" id="CP044016">
    <property type="protein sequence ID" value="QES87989.1"/>
    <property type="molecule type" value="Genomic_DNA"/>
</dbReference>
<evidence type="ECO:0000313" key="2">
    <source>
        <dbReference type="EMBL" id="QES87989.1"/>
    </source>
</evidence>
<feature type="transmembrane region" description="Helical" evidence="1">
    <location>
        <begin position="125"/>
        <end position="145"/>
    </location>
</feature>
<feature type="transmembrane region" description="Helical" evidence="1">
    <location>
        <begin position="211"/>
        <end position="240"/>
    </location>
</feature>
<evidence type="ECO:0000313" key="3">
    <source>
        <dbReference type="Proteomes" id="UP000292424"/>
    </source>
</evidence>
<accession>A0A5P2G1M1</accession>
<dbReference type="AlphaFoldDB" id="A0A5P2G1M1"/>
<dbReference type="OrthoDB" id="1491081at2"/>
<gene>
    <name evidence="2" type="ORF">E0W69_004685</name>
</gene>